<keyword evidence="1" id="KW-1133">Transmembrane helix</keyword>
<keyword evidence="3" id="KW-1185">Reference proteome</keyword>
<keyword evidence="1" id="KW-0472">Membrane</keyword>
<evidence type="ECO:0000313" key="2">
    <source>
        <dbReference type="EMBL" id="SEP22690.1"/>
    </source>
</evidence>
<organism evidence="2 3">
    <name type="scientific">Propionispora vibrioides</name>
    <dbReference type="NCBI Taxonomy" id="112903"/>
    <lineage>
        <taxon>Bacteria</taxon>
        <taxon>Bacillati</taxon>
        <taxon>Bacillota</taxon>
        <taxon>Negativicutes</taxon>
        <taxon>Selenomonadales</taxon>
        <taxon>Sporomusaceae</taxon>
        <taxon>Propionispora</taxon>
    </lineage>
</organism>
<dbReference type="EMBL" id="FODY01000014">
    <property type="protein sequence ID" value="SEP22690.1"/>
    <property type="molecule type" value="Genomic_DNA"/>
</dbReference>
<name>A0A1H8W4Z8_9FIRM</name>
<keyword evidence="1" id="KW-0812">Transmembrane</keyword>
<evidence type="ECO:0000313" key="3">
    <source>
        <dbReference type="Proteomes" id="UP000198847"/>
    </source>
</evidence>
<accession>A0A1H8W4Z8</accession>
<dbReference type="Proteomes" id="UP000198847">
    <property type="component" value="Unassembled WGS sequence"/>
</dbReference>
<dbReference type="STRING" id="112903.SAMN04490178_11431"/>
<reference evidence="2 3" key="1">
    <citation type="submission" date="2016-10" db="EMBL/GenBank/DDBJ databases">
        <authorList>
            <person name="de Groot N.N."/>
        </authorList>
    </citation>
    <scope>NUCLEOTIDE SEQUENCE [LARGE SCALE GENOMIC DNA]</scope>
    <source>
        <strain evidence="2 3">DSM 13305</strain>
    </source>
</reference>
<proteinExistence type="predicted"/>
<sequence length="46" mass="5256">MPTLELLQNVGPYPASIYLSGLFSLFFTGLVAVYYVFVCLYSFVRR</sequence>
<gene>
    <name evidence="2" type="ORF">SAMN04490178_11431</name>
</gene>
<evidence type="ECO:0000256" key="1">
    <source>
        <dbReference type="SAM" id="Phobius"/>
    </source>
</evidence>
<dbReference type="RefSeq" id="WP_177173577.1">
    <property type="nucleotide sequence ID" value="NZ_FODY01000014.1"/>
</dbReference>
<protein>
    <submittedName>
        <fullName evidence="2">Uncharacterized protein</fullName>
    </submittedName>
</protein>
<feature type="transmembrane region" description="Helical" evidence="1">
    <location>
        <begin position="20"/>
        <end position="44"/>
    </location>
</feature>
<dbReference type="AlphaFoldDB" id="A0A1H8W4Z8"/>